<feature type="compositionally biased region" description="Polar residues" evidence="1">
    <location>
        <begin position="92"/>
        <end position="104"/>
    </location>
</feature>
<keyword evidence="3" id="KW-1185">Reference proteome</keyword>
<proteinExistence type="predicted"/>
<evidence type="ECO:0000313" key="3">
    <source>
        <dbReference type="Proteomes" id="UP000029665"/>
    </source>
</evidence>
<dbReference type="AlphaFoldDB" id="A0A060SUY3"/>
<accession>A0A060SUY3</accession>
<name>A0A060SUY3_PYCCI</name>
<organism evidence="2 3">
    <name type="scientific">Pycnoporus cinnabarinus</name>
    <name type="common">Cinnabar-red polypore</name>
    <name type="synonym">Trametes cinnabarina</name>
    <dbReference type="NCBI Taxonomy" id="5643"/>
    <lineage>
        <taxon>Eukaryota</taxon>
        <taxon>Fungi</taxon>
        <taxon>Dikarya</taxon>
        <taxon>Basidiomycota</taxon>
        <taxon>Agaricomycotina</taxon>
        <taxon>Agaricomycetes</taxon>
        <taxon>Polyporales</taxon>
        <taxon>Polyporaceae</taxon>
        <taxon>Trametes</taxon>
    </lineage>
</organism>
<dbReference type="OMA" id="WPPAREF"/>
<feature type="compositionally biased region" description="Basic and acidic residues" evidence="1">
    <location>
        <begin position="169"/>
        <end position="180"/>
    </location>
</feature>
<dbReference type="OrthoDB" id="3248529at2759"/>
<dbReference type="HOGENOM" id="CLU_015028_0_0_1"/>
<sequence length="675" mass="76067">MSNAAETSVPTNKGTTGRDDGSSGFNQDIVDACETVVEEYRRGEVTKVDAVLRLYRALQLHEVVEAEEVNERDRAYRTYFSMLEEIDHDQRPTNPQGAGISSSRIRSHTHESAPHQDQRAQGDGDERLATEQRSELGADEERRSLLERLSEPTAPKRRRIEDGDDSGDESSRNERRTRTRHTIDDSLFPFVPSARAEIEHLSDDLQRTLVLKENYTRDLAFAKQSVVCSPACPPIPDAVWTDVLANRYVDLNRIFSAVYTVDGDSKSTVKLGDYELTGLPSKPKRHIERHGHWTIAWALYQRAVLYVYPHRERELRTYYDQINGFFAAVSEAEASRIINLDRAIRGEVGRSNTLLLSDFSRFNHLYTMHVVVDVAQALPAKHASASMRDDAPPEAAVSATSVQAALPATTSHLPARKRPREEVLPIVANKRPRRFRGFLWDHNDTHPVTPLATLSESMAALPSPPLSELQNVAALETLQAYPHLFRIVSPLDVNVFEQLLVSHPNRPLVDSVCRGFREGFWPFAETSSGDFPVAWEEPTGPLDDGALRFAHDYAVEEEAAGCYSAPFSGDLLPGMYSMPIHAVPKPHSDKMRFINNHSAGKFSLNSMIDKHSCGWFKSDIANAYRLLPMHPLWQLKQVVTVNDLFCTFMSLLLWIAIHVRHISCLLAYMDDNFSF</sequence>
<dbReference type="InterPro" id="IPR043502">
    <property type="entry name" value="DNA/RNA_pol_sf"/>
</dbReference>
<feature type="compositionally biased region" description="Polar residues" evidence="1">
    <location>
        <begin position="1"/>
        <end position="15"/>
    </location>
</feature>
<feature type="compositionally biased region" description="Basic and acidic residues" evidence="1">
    <location>
        <begin position="108"/>
        <end position="150"/>
    </location>
</feature>
<evidence type="ECO:0000256" key="1">
    <source>
        <dbReference type="SAM" id="MobiDB-lite"/>
    </source>
</evidence>
<gene>
    <name evidence="2" type="ORF">BN946_scf184770.g3</name>
</gene>
<dbReference type="STRING" id="5643.A0A060SUY3"/>
<reference evidence="2" key="1">
    <citation type="submission" date="2014-01" db="EMBL/GenBank/DDBJ databases">
        <title>The genome of the white-rot fungus Pycnoporus cinnabarinus: a basidiomycete model with a versatile arsenal for lignocellulosic biomass breakdown.</title>
        <authorList>
            <person name="Levasseur A."/>
            <person name="Lomascolo A."/>
            <person name="Ruiz-Duenas F.J."/>
            <person name="Uzan E."/>
            <person name="Piumi F."/>
            <person name="Kues U."/>
            <person name="Ram A.F.J."/>
            <person name="Murat C."/>
            <person name="Haon M."/>
            <person name="Benoit I."/>
            <person name="Arfi Y."/>
            <person name="Chevret D."/>
            <person name="Drula E."/>
            <person name="Kwon M.J."/>
            <person name="Gouret P."/>
            <person name="Lesage-Meessen L."/>
            <person name="Lombard V."/>
            <person name="Mariette J."/>
            <person name="Noirot C."/>
            <person name="Park J."/>
            <person name="Patyshakuliyeva A."/>
            <person name="Wieneger R.A.B."/>
            <person name="Wosten H.A.B."/>
            <person name="Martin F."/>
            <person name="Coutinho P.M."/>
            <person name="de Vries R."/>
            <person name="Martinez A.T."/>
            <person name="Klopp C."/>
            <person name="Pontarotti P."/>
            <person name="Henrissat B."/>
            <person name="Record E."/>
        </authorList>
    </citation>
    <scope>NUCLEOTIDE SEQUENCE [LARGE SCALE GENOMIC DNA]</scope>
    <source>
        <strain evidence="2">BRFM137</strain>
    </source>
</reference>
<evidence type="ECO:0000313" key="2">
    <source>
        <dbReference type="EMBL" id="CDO78200.1"/>
    </source>
</evidence>
<dbReference type="Proteomes" id="UP000029665">
    <property type="component" value="Unassembled WGS sequence"/>
</dbReference>
<protein>
    <submittedName>
        <fullName evidence="2">Uncharacterized protein</fullName>
    </submittedName>
</protein>
<comment type="caution">
    <text evidence="2">The sequence shown here is derived from an EMBL/GenBank/DDBJ whole genome shotgun (WGS) entry which is preliminary data.</text>
</comment>
<feature type="region of interest" description="Disordered" evidence="1">
    <location>
        <begin position="1"/>
        <end position="26"/>
    </location>
</feature>
<feature type="region of interest" description="Disordered" evidence="1">
    <location>
        <begin position="86"/>
        <end position="180"/>
    </location>
</feature>
<dbReference type="EMBL" id="CCBP010000720">
    <property type="protein sequence ID" value="CDO78200.1"/>
    <property type="molecule type" value="Genomic_DNA"/>
</dbReference>
<dbReference type="SUPFAM" id="SSF56672">
    <property type="entry name" value="DNA/RNA polymerases"/>
    <property type="match status" value="1"/>
</dbReference>